<evidence type="ECO:0000313" key="10">
    <source>
        <dbReference type="EMBL" id="NMG03971.1"/>
    </source>
</evidence>
<keyword evidence="3 6" id="KW-1133">Transmembrane helix</keyword>
<dbReference type="InterPro" id="IPR002810">
    <property type="entry name" value="NfeD-like_C"/>
</dbReference>
<dbReference type="GO" id="GO:0016020">
    <property type="term" value="C:membrane"/>
    <property type="evidence" value="ECO:0007669"/>
    <property type="project" value="UniProtKB-SubCell"/>
</dbReference>
<evidence type="ECO:0000256" key="1">
    <source>
        <dbReference type="ARBA" id="ARBA00004141"/>
    </source>
</evidence>
<reference evidence="10" key="1">
    <citation type="submission" date="2019-12" db="EMBL/GenBank/DDBJ databases">
        <title>Comparative genomics gives insights into the taxonomy of the Azoarcus-Aromatoleum group and reveals separate origins of nif in the plant-associated Azoarcus and non-plant-associated Aromatoleum sub-groups.</title>
        <authorList>
            <person name="Lafos M."/>
            <person name="Maluk M."/>
            <person name="Batista M."/>
            <person name="Junghare M."/>
            <person name="Carmona M."/>
            <person name="Faoro H."/>
            <person name="Cruz L.M."/>
            <person name="Battistoni F."/>
            <person name="De Souza E."/>
            <person name="Pedrosa F."/>
            <person name="Chen W.-M."/>
            <person name="Poole P.S."/>
            <person name="Dixon R.A."/>
            <person name="James E.K."/>
        </authorList>
    </citation>
    <scope>NUCLEOTIDE SEQUENCE</scope>
    <source>
        <strain evidence="10">NSC3</strain>
    </source>
</reference>
<feature type="domain" description="NfeD integral membrane" evidence="8">
    <location>
        <begin position="279"/>
        <end position="391"/>
    </location>
</feature>
<evidence type="ECO:0000256" key="5">
    <source>
        <dbReference type="SAM" id="MobiDB-lite"/>
    </source>
</evidence>
<feature type="domain" description="NfeD1b N-terminal" evidence="9">
    <location>
        <begin position="20"/>
        <end position="118"/>
    </location>
</feature>
<comment type="caution">
    <text evidence="10">The sequence shown here is derived from an EMBL/GenBank/DDBJ whole genome shotgun (WGS) entry which is preliminary data.</text>
</comment>
<dbReference type="InterPro" id="IPR029045">
    <property type="entry name" value="ClpP/crotonase-like_dom_sf"/>
</dbReference>
<name>A0A972F8E4_9RHOO</name>
<dbReference type="InterPro" id="IPR056738">
    <property type="entry name" value="NfeD1b_N"/>
</dbReference>
<protein>
    <submittedName>
        <fullName evidence="10">Nodulation protein NfeD</fullName>
    </submittedName>
</protein>
<evidence type="ECO:0000256" key="4">
    <source>
        <dbReference type="ARBA" id="ARBA00023136"/>
    </source>
</evidence>
<feature type="transmembrane region" description="Helical" evidence="6">
    <location>
        <begin position="323"/>
        <end position="340"/>
    </location>
</feature>
<dbReference type="InterPro" id="IPR012340">
    <property type="entry name" value="NA-bd_OB-fold"/>
</dbReference>
<feature type="region of interest" description="Disordered" evidence="5">
    <location>
        <begin position="122"/>
        <end position="177"/>
    </location>
</feature>
<dbReference type="InterPro" id="IPR052165">
    <property type="entry name" value="Membrane_assoc_protease"/>
</dbReference>
<dbReference type="Pfam" id="PF25145">
    <property type="entry name" value="NfeD1b_N"/>
    <property type="match status" value="1"/>
</dbReference>
<dbReference type="SUPFAM" id="SSF141322">
    <property type="entry name" value="NfeD domain-like"/>
    <property type="match status" value="1"/>
</dbReference>
<feature type="transmembrane region" description="Helical" evidence="6">
    <location>
        <begin position="377"/>
        <end position="398"/>
    </location>
</feature>
<dbReference type="InterPro" id="IPR056739">
    <property type="entry name" value="NfeD_membrane"/>
</dbReference>
<gene>
    <name evidence="10" type="ORF">GPA21_13495</name>
</gene>
<keyword evidence="4 6" id="KW-0472">Membrane</keyword>
<comment type="subcellular location">
    <subcellularLocation>
        <location evidence="1">Membrane</location>
        <topology evidence="1">Multi-pass membrane protein</topology>
    </subcellularLocation>
</comment>
<feature type="transmembrane region" description="Helical" evidence="6">
    <location>
        <begin position="347"/>
        <end position="365"/>
    </location>
</feature>
<dbReference type="AlphaFoldDB" id="A0A972F8E4"/>
<keyword evidence="11" id="KW-1185">Reference proteome</keyword>
<keyword evidence="2 6" id="KW-0812">Transmembrane</keyword>
<feature type="transmembrane region" description="Helical" evidence="6">
    <location>
        <begin position="299"/>
        <end position="317"/>
    </location>
</feature>
<feature type="domain" description="NfeD-like C-terminal" evidence="7">
    <location>
        <begin position="410"/>
        <end position="465"/>
    </location>
</feature>
<evidence type="ECO:0000256" key="6">
    <source>
        <dbReference type="SAM" id="Phobius"/>
    </source>
</evidence>
<proteinExistence type="predicted"/>
<feature type="compositionally biased region" description="Gly residues" evidence="5">
    <location>
        <begin position="130"/>
        <end position="139"/>
    </location>
</feature>
<dbReference type="CDD" id="cd07020">
    <property type="entry name" value="Clp_protease_NfeD_1"/>
    <property type="match status" value="1"/>
</dbReference>
<dbReference type="SUPFAM" id="SSF52096">
    <property type="entry name" value="ClpP/crotonase"/>
    <property type="match status" value="1"/>
</dbReference>
<dbReference type="PANTHER" id="PTHR33507:SF4">
    <property type="entry name" value="NODULATION COMPETITIVENESS PROTEIN NFED"/>
    <property type="match status" value="1"/>
</dbReference>
<feature type="compositionally biased region" description="Low complexity" evidence="5">
    <location>
        <begin position="165"/>
        <end position="174"/>
    </location>
</feature>
<evidence type="ECO:0000259" key="7">
    <source>
        <dbReference type="Pfam" id="PF01957"/>
    </source>
</evidence>
<evidence type="ECO:0000259" key="8">
    <source>
        <dbReference type="Pfam" id="PF24961"/>
    </source>
</evidence>
<evidence type="ECO:0000259" key="9">
    <source>
        <dbReference type="Pfam" id="PF25145"/>
    </source>
</evidence>
<dbReference type="Pfam" id="PF24961">
    <property type="entry name" value="NfeD_membrane"/>
    <property type="match status" value="1"/>
</dbReference>
<dbReference type="Gene3D" id="3.90.226.10">
    <property type="entry name" value="2-enoyl-CoA Hydratase, Chain A, domain 1"/>
    <property type="match status" value="1"/>
</dbReference>
<dbReference type="Gene3D" id="2.40.50.140">
    <property type="entry name" value="Nucleic acid-binding proteins"/>
    <property type="match status" value="1"/>
</dbReference>
<feature type="transmembrane region" description="Helical" evidence="6">
    <location>
        <begin position="270"/>
        <end position="292"/>
    </location>
</feature>
<dbReference type="PANTHER" id="PTHR33507">
    <property type="entry name" value="INNER MEMBRANE PROTEIN YBBJ"/>
    <property type="match status" value="1"/>
</dbReference>
<evidence type="ECO:0000256" key="3">
    <source>
        <dbReference type="ARBA" id="ARBA00022989"/>
    </source>
</evidence>
<organism evidence="10 11">
    <name type="scientific">Azoarcus taiwanensis</name>
    <dbReference type="NCBI Taxonomy" id="666964"/>
    <lineage>
        <taxon>Bacteria</taxon>
        <taxon>Pseudomonadati</taxon>
        <taxon>Pseudomonadota</taxon>
        <taxon>Betaproteobacteria</taxon>
        <taxon>Rhodocyclales</taxon>
        <taxon>Zoogloeaceae</taxon>
        <taxon>Azoarcus</taxon>
    </lineage>
</organism>
<accession>A0A972F8E4</accession>
<dbReference type="EMBL" id="WTVM01000085">
    <property type="protein sequence ID" value="NMG03971.1"/>
    <property type="molecule type" value="Genomic_DNA"/>
</dbReference>
<sequence length="478" mass="48717">MVLLSLSVAEPPPQSGTVVTLRVDGAIGPATSDFITRGFAIAAERNAGLIIIEMDTPGGLDTSMRAIIKHILASPIPVATYVSPEGARAASAGTFILYASHIAAMAPATNLGAASPVAIGGPPGPAGAPRPGGGGGGGETETPTAAPEAGDEAADESAEADKPAARPATPPSAAGVMEKATSDAAAYIRSLAQLRGRDADFAERAVREAASLSASEALEAGVIDVIAISLTDLLEQLDGREIRLDSGNVVTLATAEADIERITPDWRNQFLSVISNPQIALILMMIGIYGLFFEFTSPGFGVPGVAGLICILIAMYAFQLLPVNWAGVALIALGAILMLAEAFLPSFGVLGIGGVVAFIVGGLFLMDSGIPGFGVPIAFLVALAVFSALTLVAIGGFAMRARKRRVVSGREELIGAEGVIINVGAGGAYAHLHGENWRVDCDSALQPGQHVRVTAMDGLVLKVEPMAEALHTATGSTT</sequence>
<feature type="compositionally biased region" description="Acidic residues" evidence="5">
    <location>
        <begin position="149"/>
        <end position="158"/>
    </location>
</feature>
<evidence type="ECO:0000256" key="2">
    <source>
        <dbReference type="ARBA" id="ARBA00022692"/>
    </source>
</evidence>
<evidence type="ECO:0000313" key="11">
    <source>
        <dbReference type="Proteomes" id="UP000599523"/>
    </source>
</evidence>
<dbReference type="Pfam" id="PF01957">
    <property type="entry name" value="NfeD"/>
    <property type="match status" value="1"/>
</dbReference>
<dbReference type="Proteomes" id="UP000599523">
    <property type="component" value="Unassembled WGS sequence"/>
</dbReference>